<dbReference type="SUPFAM" id="SSF55753">
    <property type="entry name" value="Actin depolymerizing proteins"/>
    <property type="match status" value="1"/>
</dbReference>
<comment type="similarity">
    <text evidence="1">Belongs to the actin-binding proteins ADF family.</text>
</comment>
<evidence type="ECO:0000313" key="4">
    <source>
        <dbReference type="EMBL" id="CEL94944.1"/>
    </source>
</evidence>
<dbReference type="InterPro" id="IPR002108">
    <property type="entry name" value="ADF-H"/>
</dbReference>
<dbReference type="EMBL" id="CDMY01000227">
    <property type="protein sequence ID" value="CEL94944.1"/>
    <property type="molecule type" value="Genomic_DNA"/>
</dbReference>
<feature type="domain" description="ADF-H" evidence="3">
    <location>
        <begin position="1"/>
        <end position="134"/>
    </location>
</feature>
<dbReference type="GO" id="GO:0003779">
    <property type="term" value="F:actin binding"/>
    <property type="evidence" value="ECO:0007669"/>
    <property type="project" value="UniProtKB-KW"/>
</dbReference>
<dbReference type="Proteomes" id="UP000041254">
    <property type="component" value="Unassembled WGS sequence"/>
</dbReference>
<dbReference type="VEuPathDB" id="CryptoDB:Vbra_11721"/>
<evidence type="ECO:0000256" key="1">
    <source>
        <dbReference type="ARBA" id="ARBA00006844"/>
    </source>
</evidence>
<gene>
    <name evidence="4" type="ORF">Vbra_11721</name>
</gene>
<organism evidence="4 5">
    <name type="scientific">Vitrella brassicaformis (strain CCMP3155)</name>
    <dbReference type="NCBI Taxonomy" id="1169540"/>
    <lineage>
        <taxon>Eukaryota</taxon>
        <taxon>Sar</taxon>
        <taxon>Alveolata</taxon>
        <taxon>Colpodellida</taxon>
        <taxon>Vitrellaceae</taxon>
        <taxon>Vitrella</taxon>
    </lineage>
</organism>
<dbReference type="CDD" id="cd11286">
    <property type="entry name" value="ADF_cofilin_like"/>
    <property type="match status" value="1"/>
</dbReference>
<dbReference type="FunCoup" id="A0A0G4EGF4">
    <property type="interactions" value="76"/>
</dbReference>
<dbReference type="OrthoDB" id="10249245at2759"/>
<dbReference type="OMA" id="ITFYSWS"/>
<dbReference type="InParanoid" id="A0A0G4EGF4"/>
<keyword evidence="2" id="KW-0009">Actin-binding</keyword>
<keyword evidence="5" id="KW-1185">Reference proteome</keyword>
<evidence type="ECO:0000259" key="3">
    <source>
        <dbReference type="PROSITE" id="PS51263"/>
    </source>
</evidence>
<dbReference type="InterPro" id="IPR029006">
    <property type="entry name" value="ADF-H/Gelsolin-like_dom_sf"/>
</dbReference>
<dbReference type="PROSITE" id="PS51263">
    <property type="entry name" value="ADF_H"/>
    <property type="match status" value="1"/>
</dbReference>
<dbReference type="PhylomeDB" id="A0A0G4EGF4"/>
<evidence type="ECO:0000313" key="5">
    <source>
        <dbReference type="Proteomes" id="UP000041254"/>
    </source>
</evidence>
<proteinExistence type="inferred from homology"/>
<dbReference type="GO" id="GO:0030042">
    <property type="term" value="P:actin filament depolymerization"/>
    <property type="evidence" value="ECO:0007669"/>
    <property type="project" value="InterPro"/>
</dbReference>
<evidence type="ECO:0000256" key="2">
    <source>
        <dbReference type="ARBA" id="ARBA00023203"/>
    </source>
</evidence>
<dbReference type="STRING" id="1169540.A0A0G4EGF4"/>
<dbReference type="Pfam" id="PF00241">
    <property type="entry name" value="Cofilin_ADF"/>
    <property type="match status" value="1"/>
</dbReference>
<dbReference type="InterPro" id="IPR017904">
    <property type="entry name" value="ADF/Cofilin"/>
</dbReference>
<name>A0A0G4EGF4_VITBC</name>
<protein>
    <recommendedName>
        <fullName evidence="3">ADF-H domain-containing protein</fullName>
    </recommendedName>
</protein>
<sequence length="136" mass="15796">MLGVQTVDDCVTTYNNMKLKHNHRYIIYSIKDNKTIEIEKQADKSKTYDDFLKELPEEEPRYAVVDVPYDTDDGRPQSKLVFFFWAPDTAKVKPKMVYASSKDILKKKLEGLAKEIQANDVSELAYDNVVTELKRK</sequence>
<dbReference type="AlphaFoldDB" id="A0A0G4EGF4"/>
<dbReference type="GO" id="GO:0015629">
    <property type="term" value="C:actin cytoskeleton"/>
    <property type="evidence" value="ECO:0007669"/>
    <property type="project" value="InterPro"/>
</dbReference>
<dbReference type="PANTHER" id="PTHR11913">
    <property type="entry name" value="COFILIN-RELATED"/>
    <property type="match status" value="1"/>
</dbReference>
<accession>A0A0G4EGF4</accession>
<dbReference type="Gene3D" id="3.40.20.10">
    <property type="entry name" value="Severin"/>
    <property type="match status" value="1"/>
</dbReference>
<dbReference type="SMART" id="SM00102">
    <property type="entry name" value="ADF"/>
    <property type="match status" value="1"/>
</dbReference>
<reference evidence="4 5" key="1">
    <citation type="submission" date="2014-11" db="EMBL/GenBank/DDBJ databases">
        <authorList>
            <person name="Zhu J."/>
            <person name="Qi W."/>
            <person name="Song R."/>
        </authorList>
    </citation>
    <scope>NUCLEOTIDE SEQUENCE [LARGE SCALE GENOMIC DNA]</scope>
</reference>